<dbReference type="Proteomes" id="UP001162131">
    <property type="component" value="Unassembled WGS sequence"/>
</dbReference>
<reference evidence="1" key="1">
    <citation type="submission" date="2021-09" db="EMBL/GenBank/DDBJ databases">
        <authorList>
            <consortium name="AG Swart"/>
            <person name="Singh M."/>
            <person name="Singh A."/>
            <person name="Seah K."/>
            <person name="Emmerich C."/>
        </authorList>
    </citation>
    <scope>NUCLEOTIDE SEQUENCE</scope>
    <source>
        <strain evidence="1">ATCC30299</strain>
    </source>
</reference>
<sequence>MSFKLLQFLMEKGSSYKRVLEIFQKICKEKEKTMRKYSEKNSEVIKVKTEKLPLFLYDLIGQEKPFSRTSKSKLETSVSKTPEPSNRTANKIIRETTPKETKLRSSLTYKEFKDTHNSSFRLKQELKLNTKINNIKSTELSQSMPRPSPDINLNRTFTCPKKAKTLRLNKLITQSLLSSGRPLFPHATKFKNEFIEKYVCN</sequence>
<proteinExistence type="predicted"/>
<organism evidence="1 2">
    <name type="scientific">Blepharisma stoltei</name>
    <dbReference type="NCBI Taxonomy" id="1481888"/>
    <lineage>
        <taxon>Eukaryota</taxon>
        <taxon>Sar</taxon>
        <taxon>Alveolata</taxon>
        <taxon>Ciliophora</taxon>
        <taxon>Postciliodesmatophora</taxon>
        <taxon>Heterotrichea</taxon>
        <taxon>Heterotrichida</taxon>
        <taxon>Blepharismidae</taxon>
        <taxon>Blepharisma</taxon>
    </lineage>
</organism>
<evidence type="ECO:0000313" key="1">
    <source>
        <dbReference type="EMBL" id="CAG9329116.1"/>
    </source>
</evidence>
<dbReference type="EMBL" id="CAJZBQ010000047">
    <property type="protein sequence ID" value="CAG9329116.1"/>
    <property type="molecule type" value="Genomic_DNA"/>
</dbReference>
<dbReference type="AlphaFoldDB" id="A0AAU9JML5"/>
<comment type="caution">
    <text evidence="1">The sequence shown here is derived from an EMBL/GenBank/DDBJ whole genome shotgun (WGS) entry which is preliminary data.</text>
</comment>
<protein>
    <submittedName>
        <fullName evidence="1">Uncharacterized protein</fullName>
    </submittedName>
</protein>
<evidence type="ECO:0000313" key="2">
    <source>
        <dbReference type="Proteomes" id="UP001162131"/>
    </source>
</evidence>
<keyword evidence="2" id="KW-1185">Reference proteome</keyword>
<gene>
    <name evidence="1" type="ORF">BSTOLATCC_MIC47946</name>
</gene>
<accession>A0AAU9JML5</accession>
<name>A0AAU9JML5_9CILI</name>